<accession>A0A0C3QWE8</accession>
<feature type="compositionally biased region" description="Low complexity" evidence="1">
    <location>
        <begin position="544"/>
        <end position="572"/>
    </location>
</feature>
<feature type="compositionally biased region" description="Pro residues" evidence="1">
    <location>
        <begin position="607"/>
        <end position="622"/>
    </location>
</feature>
<feature type="compositionally biased region" description="Basic and acidic residues" evidence="1">
    <location>
        <begin position="405"/>
        <end position="460"/>
    </location>
</feature>
<protein>
    <submittedName>
        <fullName evidence="2">Uncharacterized protein</fullName>
    </submittedName>
</protein>
<sequence length="708" mass="77339">MPLDENLFTLKIRRSEEEPGSLDLVDPKGQLYYRKRFIPPQKVGDAATPPLYDLWDPLSDSLLATMAANKETLTKRRAIHLYNPPAEVELSFTGTINFRWQFQWEEHTFEFKREECFLLRRPDPPVLVAVYEFDKKQNKADVGLVQLLDYNLTRFDVDDRKGLEIVMLTGLLSFQDAITGQPDNAGGPPSDTSMLTRVTTFGAGAGTASSPTVPQLPPKDVGMQVSGLQIREKAAPNEVIVTNMFEVEEYAQYAANLLKDDKMLFIVVRSKTAMEVPKVVAVASMVKRLRYKGGAHDEELHQYAKYQEAAEEKKGPRIINLDGPPKEPPKEYKPPTALSIHLSKIPMPELQPKAPPPEQRPPASNIPRPGLILPSSSSAVNNDRPGRRPNPADSRPNPRPSYGPGRDDRQSAGPGRQDRPSDGPGRQERPSDGPGRQDRPSAGPGRHDRPSPSPGRDDRPGPGPGRVDRPSAGPGRDDRPGPGPGRDDRPAVLTKKQQKEQQKEEERWKKEQERIRKEKEKESRHGRVPSSPFASTPALQSTSQPGGPAFPGGFQAPGRRPSPPSASTGGRPPQQPPAGPQDGPLSPRTSFWGFHSPGTLTNDPSPSHRPPQQPPAHPPKPPAYSGKPSPAHVQSPVQNMPGSYFPSNPPPPPPALQAQPQPQQGGSQGGLSSFFHGPSGTAMPSSASEAVKMAGNLGMQLFDKYTKK</sequence>
<evidence type="ECO:0000313" key="2">
    <source>
        <dbReference type="EMBL" id="KIO34136.1"/>
    </source>
</evidence>
<name>A0A0C3QWE8_9AGAM</name>
<evidence type="ECO:0000256" key="1">
    <source>
        <dbReference type="SAM" id="MobiDB-lite"/>
    </source>
</evidence>
<feature type="compositionally biased region" description="Basic and acidic residues" evidence="1">
    <location>
        <begin position="497"/>
        <end position="525"/>
    </location>
</feature>
<feature type="compositionally biased region" description="Low complexity" evidence="1">
    <location>
        <begin position="656"/>
        <end position="674"/>
    </location>
</feature>
<dbReference type="HOGENOM" id="CLU_024142_0_0_1"/>
<feature type="compositionally biased region" description="Polar residues" evidence="1">
    <location>
        <begin position="532"/>
        <end position="543"/>
    </location>
</feature>
<dbReference type="EMBL" id="KN822944">
    <property type="protein sequence ID" value="KIO34136.1"/>
    <property type="molecule type" value="Genomic_DNA"/>
</dbReference>
<feature type="compositionally biased region" description="Basic and acidic residues" evidence="1">
    <location>
        <begin position="324"/>
        <end position="333"/>
    </location>
</feature>
<gene>
    <name evidence="2" type="ORF">M407DRAFT_17047</name>
</gene>
<reference evidence="3" key="2">
    <citation type="submission" date="2015-01" db="EMBL/GenBank/DDBJ databases">
        <title>Evolutionary Origins and Diversification of the Mycorrhizal Mutualists.</title>
        <authorList>
            <consortium name="DOE Joint Genome Institute"/>
            <consortium name="Mycorrhizal Genomics Consortium"/>
            <person name="Kohler A."/>
            <person name="Kuo A."/>
            <person name="Nagy L.G."/>
            <person name="Floudas D."/>
            <person name="Copeland A."/>
            <person name="Barry K.W."/>
            <person name="Cichocki N."/>
            <person name="Veneault-Fourrey C."/>
            <person name="LaButti K."/>
            <person name="Lindquist E.A."/>
            <person name="Lipzen A."/>
            <person name="Lundell T."/>
            <person name="Morin E."/>
            <person name="Murat C."/>
            <person name="Riley R."/>
            <person name="Ohm R."/>
            <person name="Sun H."/>
            <person name="Tunlid A."/>
            <person name="Henrissat B."/>
            <person name="Grigoriev I.V."/>
            <person name="Hibbett D.S."/>
            <person name="Martin F."/>
        </authorList>
    </citation>
    <scope>NUCLEOTIDE SEQUENCE [LARGE SCALE GENOMIC DNA]</scope>
    <source>
        <strain evidence="3">MUT 4182</strain>
    </source>
</reference>
<organism evidence="2 3">
    <name type="scientific">Tulasnella calospora MUT 4182</name>
    <dbReference type="NCBI Taxonomy" id="1051891"/>
    <lineage>
        <taxon>Eukaryota</taxon>
        <taxon>Fungi</taxon>
        <taxon>Dikarya</taxon>
        <taxon>Basidiomycota</taxon>
        <taxon>Agaricomycotina</taxon>
        <taxon>Agaricomycetes</taxon>
        <taxon>Cantharellales</taxon>
        <taxon>Tulasnellaceae</taxon>
        <taxon>Tulasnella</taxon>
    </lineage>
</organism>
<keyword evidence="3" id="KW-1185">Reference proteome</keyword>
<dbReference type="OrthoDB" id="3357341at2759"/>
<evidence type="ECO:0000313" key="3">
    <source>
        <dbReference type="Proteomes" id="UP000054248"/>
    </source>
</evidence>
<proteinExistence type="predicted"/>
<feature type="region of interest" description="Disordered" evidence="1">
    <location>
        <begin position="308"/>
        <end position="335"/>
    </location>
</feature>
<feature type="compositionally biased region" description="Basic and acidic residues" evidence="1">
    <location>
        <begin position="475"/>
        <end position="490"/>
    </location>
</feature>
<dbReference type="Proteomes" id="UP000054248">
    <property type="component" value="Unassembled WGS sequence"/>
</dbReference>
<dbReference type="STRING" id="1051891.A0A0C3QWE8"/>
<dbReference type="AlphaFoldDB" id="A0A0C3QWE8"/>
<reference evidence="2 3" key="1">
    <citation type="submission" date="2014-04" db="EMBL/GenBank/DDBJ databases">
        <authorList>
            <consortium name="DOE Joint Genome Institute"/>
            <person name="Kuo A."/>
            <person name="Girlanda M."/>
            <person name="Perotto S."/>
            <person name="Kohler A."/>
            <person name="Nagy L.G."/>
            <person name="Floudas D."/>
            <person name="Copeland A."/>
            <person name="Barry K.W."/>
            <person name="Cichocki N."/>
            <person name="Veneault-Fourrey C."/>
            <person name="LaButti K."/>
            <person name="Lindquist E.A."/>
            <person name="Lipzen A."/>
            <person name="Lundell T."/>
            <person name="Morin E."/>
            <person name="Murat C."/>
            <person name="Sun H."/>
            <person name="Tunlid A."/>
            <person name="Henrissat B."/>
            <person name="Grigoriev I.V."/>
            <person name="Hibbett D.S."/>
            <person name="Martin F."/>
            <person name="Nordberg H.P."/>
            <person name="Cantor M.N."/>
            <person name="Hua S.X."/>
        </authorList>
    </citation>
    <scope>NUCLEOTIDE SEQUENCE [LARGE SCALE GENOMIC DNA]</scope>
    <source>
        <strain evidence="2 3">MUT 4182</strain>
    </source>
</reference>
<feature type="region of interest" description="Disordered" evidence="1">
    <location>
        <begin position="347"/>
        <end position="687"/>
    </location>
</feature>